<keyword evidence="3" id="KW-0547">Nucleotide-binding</keyword>
<dbReference type="GO" id="GO:0005524">
    <property type="term" value="F:ATP binding"/>
    <property type="evidence" value="ECO:0007669"/>
    <property type="project" value="UniProtKB-KW"/>
</dbReference>
<gene>
    <name evidence="6" type="ORF">MERR_LOCUS37205</name>
</gene>
<reference evidence="6" key="1">
    <citation type="submission" date="2020-01" db="EMBL/GenBank/DDBJ databases">
        <authorList>
            <person name="Mishra B."/>
        </authorList>
    </citation>
    <scope>NUCLEOTIDE SEQUENCE [LARGE SCALE GENOMIC DNA]</scope>
</reference>
<dbReference type="SUPFAM" id="SSF52540">
    <property type="entry name" value="P-loop containing nucleoside triphosphate hydrolases"/>
    <property type="match status" value="1"/>
</dbReference>
<sequence length="126" mass="14065">MSTVGNSTNIFWQESPIGKTKRQKLINQKGCVVWIIGLSGSGKSTLACSLSRDLCTRGNLSCILDETICAARMKVTVIRRNQIGLDLLSYGISSRIGRTKRINKIRRRWRWMSNDMAACVSAVSKE</sequence>
<keyword evidence="7" id="KW-1185">Reference proteome</keyword>
<dbReference type="PANTHER" id="PTHR11055">
    <property type="entry name" value="BIFUNCTIONAL 3'-PHOSPHOADENOSINE 5'-PHOSPHOSULFATE SYNTHASE"/>
    <property type="match status" value="1"/>
</dbReference>
<dbReference type="Gene3D" id="3.40.50.300">
    <property type="entry name" value="P-loop containing nucleotide triphosphate hydrolases"/>
    <property type="match status" value="1"/>
</dbReference>
<dbReference type="InterPro" id="IPR059117">
    <property type="entry name" value="APS_kinase_dom"/>
</dbReference>
<dbReference type="InterPro" id="IPR027417">
    <property type="entry name" value="P-loop_NTPase"/>
</dbReference>
<evidence type="ECO:0000259" key="5">
    <source>
        <dbReference type="Pfam" id="PF01583"/>
    </source>
</evidence>
<name>A0A6D2KAA2_9BRAS</name>
<dbReference type="AlphaFoldDB" id="A0A6D2KAA2"/>
<evidence type="ECO:0000256" key="3">
    <source>
        <dbReference type="ARBA" id="ARBA00022741"/>
    </source>
</evidence>
<keyword evidence="4" id="KW-0067">ATP-binding</keyword>
<evidence type="ECO:0000313" key="6">
    <source>
        <dbReference type="EMBL" id="CAA7049970.1"/>
    </source>
</evidence>
<feature type="domain" description="APS kinase" evidence="5">
    <location>
        <begin position="29"/>
        <end position="65"/>
    </location>
</feature>
<dbReference type="EMBL" id="CACVBM020001433">
    <property type="protein sequence ID" value="CAA7049970.1"/>
    <property type="molecule type" value="Genomic_DNA"/>
</dbReference>
<organism evidence="6 7">
    <name type="scientific">Microthlaspi erraticum</name>
    <dbReference type="NCBI Taxonomy" id="1685480"/>
    <lineage>
        <taxon>Eukaryota</taxon>
        <taxon>Viridiplantae</taxon>
        <taxon>Streptophyta</taxon>
        <taxon>Embryophyta</taxon>
        <taxon>Tracheophyta</taxon>
        <taxon>Spermatophyta</taxon>
        <taxon>Magnoliopsida</taxon>
        <taxon>eudicotyledons</taxon>
        <taxon>Gunneridae</taxon>
        <taxon>Pentapetalae</taxon>
        <taxon>rosids</taxon>
        <taxon>malvids</taxon>
        <taxon>Brassicales</taxon>
        <taxon>Brassicaceae</taxon>
        <taxon>Coluteocarpeae</taxon>
        <taxon>Microthlaspi</taxon>
    </lineage>
</organism>
<dbReference type="OrthoDB" id="506431at2759"/>
<evidence type="ECO:0000313" key="7">
    <source>
        <dbReference type="Proteomes" id="UP000467841"/>
    </source>
</evidence>
<evidence type="ECO:0000256" key="1">
    <source>
        <dbReference type="ARBA" id="ARBA00004678"/>
    </source>
</evidence>
<evidence type="ECO:0000256" key="4">
    <source>
        <dbReference type="ARBA" id="ARBA00022840"/>
    </source>
</evidence>
<proteinExistence type="predicted"/>
<dbReference type="Pfam" id="PF01583">
    <property type="entry name" value="APS_kinase"/>
    <property type="match status" value="1"/>
</dbReference>
<dbReference type="GO" id="GO:0000103">
    <property type="term" value="P:sulfate assimilation"/>
    <property type="evidence" value="ECO:0007669"/>
    <property type="project" value="TreeGrafter"/>
</dbReference>
<comment type="pathway">
    <text evidence="1">Sulfur metabolism.</text>
</comment>
<comment type="caution">
    <text evidence="6">The sequence shown here is derived from an EMBL/GenBank/DDBJ whole genome shotgun (WGS) entry which is preliminary data.</text>
</comment>
<dbReference type="GO" id="GO:0004020">
    <property type="term" value="F:adenylylsulfate kinase activity"/>
    <property type="evidence" value="ECO:0007669"/>
    <property type="project" value="TreeGrafter"/>
</dbReference>
<dbReference type="PANTHER" id="PTHR11055:SF1">
    <property type="entry name" value="PAPS SYNTHETASE, ISOFORM D"/>
    <property type="match status" value="1"/>
</dbReference>
<evidence type="ECO:0000256" key="2">
    <source>
        <dbReference type="ARBA" id="ARBA00022679"/>
    </source>
</evidence>
<protein>
    <recommendedName>
        <fullName evidence="5">APS kinase domain-containing protein</fullName>
    </recommendedName>
</protein>
<dbReference type="Proteomes" id="UP000467841">
    <property type="component" value="Unassembled WGS sequence"/>
</dbReference>
<keyword evidence="2" id="KW-0808">Transferase</keyword>
<accession>A0A6D2KAA2</accession>